<evidence type="ECO:0000256" key="4">
    <source>
        <dbReference type="ARBA" id="ARBA00023004"/>
    </source>
</evidence>
<dbReference type="Gene3D" id="2.102.10.10">
    <property type="entry name" value="Rieske [2Fe-2S] iron-sulphur domain"/>
    <property type="match status" value="1"/>
</dbReference>
<keyword evidence="2" id="KW-0479">Metal-binding</keyword>
<keyword evidence="5" id="KW-0411">Iron-sulfur</keyword>
<reference evidence="7 8" key="1">
    <citation type="submission" date="2019-12" db="EMBL/GenBank/DDBJ databases">
        <title>Whole genome shotgun sequence of Streptomyces caniferus NBRC 15389.</title>
        <authorList>
            <person name="Ichikawa N."/>
            <person name="Kimura A."/>
            <person name="Kitahashi Y."/>
            <person name="Komaki H."/>
            <person name="Tamura T."/>
        </authorList>
    </citation>
    <scope>NUCLEOTIDE SEQUENCE [LARGE SCALE GENOMIC DNA]</scope>
    <source>
        <strain evidence="7 8">NBRC 15389</strain>
    </source>
</reference>
<dbReference type="PANTHER" id="PTHR21266:SF59">
    <property type="entry name" value="BLR4922 PROTEIN"/>
    <property type="match status" value="1"/>
</dbReference>
<dbReference type="InterPro" id="IPR050584">
    <property type="entry name" value="Cholesterol_7-desaturase"/>
</dbReference>
<dbReference type="PROSITE" id="PS51296">
    <property type="entry name" value="RIESKE"/>
    <property type="match status" value="1"/>
</dbReference>
<keyword evidence="3" id="KW-0560">Oxidoreductase</keyword>
<organism evidence="7 8">
    <name type="scientific">Streptomyces caniferus</name>
    <dbReference type="NCBI Taxonomy" id="285557"/>
    <lineage>
        <taxon>Bacteria</taxon>
        <taxon>Bacillati</taxon>
        <taxon>Actinomycetota</taxon>
        <taxon>Actinomycetes</taxon>
        <taxon>Kitasatosporales</taxon>
        <taxon>Streptomycetaceae</taxon>
        <taxon>Streptomyces</taxon>
    </lineage>
</organism>
<keyword evidence="4" id="KW-0408">Iron</keyword>
<keyword evidence="1" id="KW-0001">2Fe-2S</keyword>
<dbReference type="Proteomes" id="UP000435837">
    <property type="component" value="Unassembled WGS sequence"/>
</dbReference>
<dbReference type="Pfam" id="PF19301">
    <property type="entry name" value="LigXa_C"/>
    <property type="match status" value="1"/>
</dbReference>
<feature type="domain" description="Rieske" evidence="6">
    <location>
        <begin position="47"/>
        <end position="154"/>
    </location>
</feature>
<evidence type="ECO:0000256" key="3">
    <source>
        <dbReference type="ARBA" id="ARBA00023002"/>
    </source>
</evidence>
<evidence type="ECO:0000256" key="5">
    <source>
        <dbReference type="ARBA" id="ARBA00023014"/>
    </source>
</evidence>
<dbReference type="AlphaFoldDB" id="A0A640S2I1"/>
<dbReference type="GO" id="GO:0051537">
    <property type="term" value="F:2 iron, 2 sulfur cluster binding"/>
    <property type="evidence" value="ECO:0007669"/>
    <property type="project" value="UniProtKB-KW"/>
</dbReference>
<accession>A0A640S2I1</accession>
<dbReference type="GO" id="GO:0004497">
    <property type="term" value="F:monooxygenase activity"/>
    <property type="evidence" value="ECO:0007669"/>
    <property type="project" value="UniProtKB-ARBA"/>
</dbReference>
<comment type="caution">
    <text evidence="7">The sequence shown here is derived from an EMBL/GenBank/DDBJ whole genome shotgun (WGS) entry which is preliminary data.</text>
</comment>
<dbReference type="InterPro" id="IPR045623">
    <property type="entry name" value="LigXa_C"/>
</dbReference>
<protein>
    <submittedName>
        <fullName evidence="7">Ring-hydroxylating oxygenase subunit alpha</fullName>
    </submittedName>
</protein>
<sequence length="462" mass="50924">MPQASVELSHDRTLQGEGTNMLSAKKNQILSEVGSGTPMGELLRRYWHPIAPVLELGRRSVKPVKLLGEDLVLFRKPDGSHGLISRHCPHRGTDLSTGWVDGDIMRCPYHGWAFDSEGRCASQPFEEAGPSGGFRDKAGVSAYPTATLGGLIWAYLGPDPAPLLPDFELFSWGHGFVEIIMTELPCNWFQCHENGMDPVHFEWLHLNGNAVRSSPADPEYVPTHLSIDFLEFEHGFVNGRVVETPVVPPKGTYAGTNDVSEGGILCLWPYTLASGNTIEFRVPVDDRRTLNITWQYSVLPDDVPAGKQDQDEIPFWYGPLTDPDTGEILTSHTGNQDFSAWVGQGAVADRTTESLGRSDKGITLLRRRYFEAMEQVARGEDPPGTVRDPEANVNIQLPLMGKSLYTEGMPRRVFEEKLAARKESGLFGIGGFLTVQAGRPDHLQKEYDDIAGVAQMPAADVD</sequence>
<dbReference type="InterPro" id="IPR036922">
    <property type="entry name" value="Rieske_2Fe-2S_sf"/>
</dbReference>
<dbReference type="SUPFAM" id="SSF55961">
    <property type="entry name" value="Bet v1-like"/>
    <property type="match status" value="1"/>
</dbReference>
<evidence type="ECO:0000256" key="2">
    <source>
        <dbReference type="ARBA" id="ARBA00022723"/>
    </source>
</evidence>
<evidence type="ECO:0000313" key="7">
    <source>
        <dbReference type="EMBL" id="GFE03845.1"/>
    </source>
</evidence>
<proteinExistence type="predicted"/>
<dbReference type="PANTHER" id="PTHR21266">
    <property type="entry name" value="IRON-SULFUR DOMAIN CONTAINING PROTEIN"/>
    <property type="match status" value="1"/>
</dbReference>
<evidence type="ECO:0000259" key="6">
    <source>
        <dbReference type="PROSITE" id="PS51296"/>
    </source>
</evidence>
<name>A0A640S2I1_9ACTN</name>
<dbReference type="GO" id="GO:0016705">
    <property type="term" value="F:oxidoreductase activity, acting on paired donors, with incorporation or reduction of molecular oxygen"/>
    <property type="evidence" value="ECO:0007669"/>
    <property type="project" value="UniProtKB-ARBA"/>
</dbReference>
<dbReference type="Pfam" id="PF00355">
    <property type="entry name" value="Rieske"/>
    <property type="match status" value="1"/>
</dbReference>
<dbReference type="SUPFAM" id="SSF50022">
    <property type="entry name" value="ISP domain"/>
    <property type="match status" value="1"/>
</dbReference>
<dbReference type="InterPro" id="IPR017941">
    <property type="entry name" value="Rieske_2Fe-2S"/>
</dbReference>
<dbReference type="GO" id="GO:0046872">
    <property type="term" value="F:metal ion binding"/>
    <property type="evidence" value="ECO:0007669"/>
    <property type="project" value="UniProtKB-KW"/>
</dbReference>
<evidence type="ECO:0000256" key="1">
    <source>
        <dbReference type="ARBA" id="ARBA00022714"/>
    </source>
</evidence>
<dbReference type="EMBL" id="BLIN01000001">
    <property type="protein sequence ID" value="GFE03845.1"/>
    <property type="molecule type" value="Genomic_DNA"/>
</dbReference>
<evidence type="ECO:0000313" key="8">
    <source>
        <dbReference type="Proteomes" id="UP000435837"/>
    </source>
</evidence>
<gene>
    <name evidence="7" type="ORF">Scani_01130</name>
</gene>